<feature type="signal peptide" evidence="9">
    <location>
        <begin position="1"/>
        <end position="23"/>
    </location>
</feature>
<evidence type="ECO:0000256" key="7">
    <source>
        <dbReference type="ARBA" id="ARBA00023180"/>
    </source>
</evidence>
<dbReference type="Proteomes" id="UP000790347">
    <property type="component" value="Unassembled WGS sequence"/>
</dbReference>
<keyword evidence="4 9" id="KW-0732">Signal</keyword>
<reference evidence="12" key="1">
    <citation type="submission" date="2013-05" db="EMBL/GenBank/DDBJ databases">
        <authorList>
            <person name="Yim A.K.Y."/>
            <person name="Chan T.F."/>
            <person name="Ji K.M."/>
            <person name="Liu X.Y."/>
            <person name="Zhou J.W."/>
            <person name="Li R.Q."/>
            <person name="Yang K.Y."/>
            <person name="Li J."/>
            <person name="Li M."/>
            <person name="Law P.T.W."/>
            <person name="Wu Y.L."/>
            <person name="Cai Z.L."/>
            <person name="Qin H."/>
            <person name="Bao Y."/>
            <person name="Leung R.K.K."/>
            <person name="Ng P.K.S."/>
            <person name="Zou J."/>
            <person name="Zhong X.J."/>
            <person name="Ran P.X."/>
            <person name="Zhong N.S."/>
            <person name="Liu Z.G."/>
            <person name="Tsui S.K.W."/>
        </authorList>
    </citation>
    <scope>NUCLEOTIDE SEQUENCE</scope>
    <source>
        <strain evidence="12">Derf</strain>
        <tissue evidence="12">Whole organism</tissue>
    </source>
</reference>
<evidence type="ECO:0000313" key="12">
    <source>
        <dbReference type="EMBL" id="KAH9526840.1"/>
    </source>
</evidence>
<proteinExistence type="inferred from homology"/>
<sequence length="215" mass="24024">MFPFDCLCEWLVLLALLCQLTSGDESIISKDNSSSELDTLLTSPNWTKNSNGNWCDNELCPDKNYGPHSPYVPCDHLPMDFIECDELIDHQGNETSYHQSGGLGCLQFQGGQRGIYFGSSYCHALSFIECYGNRTFIRKGLPCVRYNGHYFITALLFSVLLGFLGMDRFYLGHIGTAIGKLLTIGGVGIWWIVDIILLITGNLVPEDGSNWMPYV</sequence>
<evidence type="ECO:0000256" key="9">
    <source>
        <dbReference type="SAM" id="SignalP"/>
    </source>
</evidence>
<protein>
    <submittedName>
        <fullName evidence="12">TM2 domain-containing protein 2</fullName>
    </submittedName>
    <submittedName>
        <fullName evidence="11">Tm2 domain-containing protein-like protein</fullName>
    </submittedName>
</protein>
<keyword evidence="6 8" id="KW-0472">Membrane</keyword>
<gene>
    <name evidence="12" type="primary">TM2D2</name>
    <name evidence="12" type="ORF">DERF_000898</name>
    <name evidence="11" type="ORF">HUG17_4167</name>
</gene>
<evidence type="ECO:0000259" key="10">
    <source>
        <dbReference type="Pfam" id="PF05154"/>
    </source>
</evidence>
<accession>A0A922LCQ0</accession>
<name>A0A922LCQ0_DERFA</name>
<dbReference type="GO" id="GO:0016020">
    <property type="term" value="C:membrane"/>
    <property type="evidence" value="ECO:0007669"/>
    <property type="project" value="UniProtKB-SubCell"/>
</dbReference>
<dbReference type="AlphaFoldDB" id="A0A922LCQ0"/>
<comment type="similarity">
    <text evidence="2">Belongs to the TM2 family.</text>
</comment>
<reference evidence="11" key="2">
    <citation type="submission" date="2020-06" db="EMBL/GenBank/DDBJ databases">
        <authorList>
            <person name="Ji K."/>
            <person name="Li J."/>
        </authorList>
    </citation>
    <scope>NUCLEOTIDE SEQUENCE</scope>
    <source>
        <strain evidence="11">JKM2019</strain>
        <tissue evidence="11">Whole body</tissue>
    </source>
</reference>
<evidence type="ECO:0000256" key="4">
    <source>
        <dbReference type="ARBA" id="ARBA00022729"/>
    </source>
</evidence>
<evidence type="ECO:0000256" key="6">
    <source>
        <dbReference type="ARBA" id="ARBA00023136"/>
    </source>
</evidence>
<feature type="domain" description="TM2" evidence="10">
    <location>
        <begin position="148"/>
        <end position="196"/>
    </location>
</feature>
<evidence type="ECO:0000256" key="1">
    <source>
        <dbReference type="ARBA" id="ARBA00004141"/>
    </source>
</evidence>
<dbReference type="EMBL" id="SDOV01000004">
    <property type="protein sequence ID" value="KAH7641123.1"/>
    <property type="molecule type" value="Genomic_DNA"/>
</dbReference>
<evidence type="ECO:0000256" key="5">
    <source>
        <dbReference type="ARBA" id="ARBA00022989"/>
    </source>
</evidence>
<dbReference type="OrthoDB" id="408511at2759"/>
<dbReference type="PANTHER" id="PTHR21016:SF4">
    <property type="entry name" value="TM2 DOMAIN-CONTAINING PROTEIN 2"/>
    <property type="match status" value="1"/>
</dbReference>
<feature type="transmembrane region" description="Helical" evidence="8">
    <location>
        <begin position="148"/>
        <end position="169"/>
    </location>
</feature>
<dbReference type="Pfam" id="PF05154">
    <property type="entry name" value="TM2"/>
    <property type="match status" value="1"/>
</dbReference>
<dbReference type="Proteomes" id="UP000828236">
    <property type="component" value="Unassembled WGS sequence"/>
</dbReference>
<dbReference type="InterPro" id="IPR050932">
    <property type="entry name" value="TM2D1-3-like"/>
</dbReference>
<feature type="transmembrane region" description="Helical" evidence="8">
    <location>
        <begin position="181"/>
        <end position="204"/>
    </location>
</feature>
<dbReference type="PANTHER" id="PTHR21016">
    <property type="entry name" value="BETA-AMYLOID BINDING PROTEIN-RELATED"/>
    <property type="match status" value="1"/>
</dbReference>
<dbReference type="InterPro" id="IPR007829">
    <property type="entry name" value="TM2"/>
</dbReference>
<evidence type="ECO:0000313" key="11">
    <source>
        <dbReference type="EMBL" id="KAH7641123.1"/>
    </source>
</evidence>
<keyword evidence="3 8" id="KW-0812">Transmembrane</keyword>
<evidence type="ECO:0000256" key="3">
    <source>
        <dbReference type="ARBA" id="ARBA00022692"/>
    </source>
</evidence>
<feature type="chain" id="PRO_5038277044" evidence="9">
    <location>
        <begin position="24"/>
        <end position="215"/>
    </location>
</feature>
<reference evidence="11" key="3">
    <citation type="journal article" date="2021" name="World Allergy Organ. J.">
        <title>Chromosome-level assembly of Dermatophagoides farinae genome and transcriptome reveals two novel allergens Der f 37 and Der f 39.</title>
        <authorList>
            <person name="Chen J."/>
            <person name="Cai Z."/>
            <person name="Fan D."/>
            <person name="Hu J."/>
            <person name="Hou Y."/>
            <person name="He Y."/>
            <person name="Zhang Z."/>
            <person name="Zhao Z."/>
            <person name="Gao P."/>
            <person name="Hu W."/>
            <person name="Sun J."/>
            <person name="Li J."/>
            <person name="Ji K."/>
        </authorList>
    </citation>
    <scope>NUCLEOTIDE SEQUENCE</scope>
    <source>
        <strain evidence="11">JKM2019</strain>
    </source>
</reference>
<keyword evidence="7" id="KW-0325">Glycoprotein</keyword>
<dbReference type="EMBL" id="ASGP02000001">
    <property type="protein sequence ID" value="KAH9526840.1"/>
    <property type="molecule type" value="Genomic_DNA"/>
</dbReference>
<keyword evidence="13" id="KW-1185">Reference proteome</keyword>
<comment type="subcellular location">
    <subcellularLocation>
        <location evidence="1">Membrane</location>
        <topology evidence="1">Multi-pass membrane protein</topology>
    </subcellularLocation>
</comment>
<organism evidence="12 13">
    <name type="scientific">Dermatophagoides farinae</name>
    <name type="common">American house dust mite</name>
    <dbReference type="NCBI Taxonomy" id="6954"/>
    <lineage>
        <taxon>Eukaryota</taxon>
        <taxon>Metazoa</taxon>
        <taxon>Ecdysozoa</taxon>
        <taxon>Arthropoda</taxon>
        <taxon>Chelicerata</taxon>
        <taxon>Arachnida</taxon>
        <taxon>Acari</taxon>
        <taxon>Acariformes</taxon>
        <taxon>Sarcoptiformes</taxon>
        <taxon>Astigmata</taxon>
        <taxon>Psoroptidia</taxon>
        <taxon>Analgoidea</taxon>
        <taxon>Pyroglyphidae</taxon>
        <taxon>Dermatophagoidinae</taxon>
        <taxon>Dermatophagoides</taxon>
    </lineage>
</organism>
<comment type="caution">
    <text evidence="12">The sequence shown here is derived from an EMBL/GenBank/DDBJ whole genome shotgun (WGS) entry which is preliminary data.</text>
</comment>
<evidence type="ECO:0000256" key="8">
    <source>
        <dbReference type="SAM" id="Phobius"/>
    </source>
</evidence>
<evidence type="ECO:0000256" key="2">
    <source>
        <dbReference type="ARBA" id="ARBA00008284"/>
    </source>
</evidence>
<reference evidence="12" key="4">
    <citation type="journal article" date="2022" name="Res Sq">
        <title>Comparative Genomics Reveals Insights into the Divergent Evolution of Astigmatic Mites and Household Pest Adaptations.</title>
        <authorList>
            <person name="Xiong Q."/>
            <person name="Wan A.T.-Y."/>
            <person name="Liu X.-Y."/>
            <person name="Fung C.S.-H."/>
            <person name="Xiao X."/>
            <person name="Malainual N."/>
            <person name="Hou J."/>
            <person name="Wang L."/>
            <person name="Wang M."/>
            <person name="Yang K."/>
            <person name="Cui Y."/>
            <person name="Leung E."/>
            <person name="Nong W."/>
            <person name="Shin S.-K."/>
            <person name="Au S."/>
            <person name="Jeong K.Y."/>
            <person name="Chew F.T."/>
            <person name="Hui J."/>
            <person name="Leung T.F."/>
            <person name="Tungtrongchitr A."/>
            <person name="Zhong N."/>
            <person name="Liu Z."/>
            <person name="Tsui S."/>
        </authorList>
    </citation>
    <scope>NUCLEOTIDE SEQUENCE</scope>
    <source>
        <strain evidence="12">Derf</strain>
        <tissue evidence="12">Whole organism</tissue>
    </source>
</reference>
<keyword evidence="5 8" id="KW-1133">Transmembrane helix</keyword>
<evidence type="ECO:0000313" key="13">
    <source>
        <dbReference type="Proteomes" id="UP000790347"/>
    </source>
</evidence>